<dbReference type="SUPFAM" id="SSF52540">
    <property type="entry name" value="P-loop containing nucleoside triphosphate hydrolases"/>
    <property type="match status" value="1"/>
</dbReference>
<evidence type="ECO:0000313" key="3">
    <source>
        <dbReference type="Proteomes" id="UP000248863"/>
    </source>
</evidence>
<evidence type="ECO:0000313" key="2">
    <source>
        <dbReference type="EMBL" id="RAI31255.1"/>
    </source>
</evidence>
<dbReference type="Pfam" id="PF00004">
    <property type="entry name" value="AAA"/>
    <property type="match status" value="1"/>
</dbReference>
<dbReference type="Proteomes" id="UP000248863">
    <property type="component" value="Unassembled WGS sequence"/>
</dbReference>
<gene>
    <name evidence="2" type="ORF">CH338_26135</name>
</gene>
<dbReference type="EMBL" id="NPEU01000518">
    <property type="protein sequence ID" value="RAI31255.1"/>
    <property type="molecule type" value="Genomic_DNA"/>
</dbReference>
<dbReference type="GO" id="GO:0005524">
    <property type="term" value="F:ATP binding"/>
    <property type="evidence" value="ECO:0007669"/>
    <property type="project" value="InterPro"/>
</dbReference>
<dbReference type="InterPro" id="IPR027417">
    <property type="entry name" value="P-loop_NTPase"/>
</dbReference>
<name>A0A327K0I7_9BRAD</name>
<dbReference type="OrthoDB" id="9808317at2"/>
<sequence length="373" mass="40256">MHGNPLNLPPVSIAAAKAALIEQYADPMLRRRASMLWGTRGVGKSSIVRQVAAHYGVPLVDLRLTTIEPVDIRGAIFADDTLAKTVWFPPEFLPGADQPDGILFLDELTAADQRLQISAYSLILDRRVGNYRLPDGWLVVAAGNASFHGAVSHDMGTALADRMFHFNIQTVIDAFLAYAIEHRFAPEVMAYLKVRPDKLDDTQAQLAADHLVGASPRGWEDISNVLKSGLSEAGRRLFVQGRIGAANAAEFFGVLREISAGADVVRLLAAAPGAETAALLPKTLDGLYGLIYGLLAAATDAVAMARAVAIVEQLPDIRGPVPLPIREAQTLAMELLMQKALADGTEGAILTSEAYARYDARREDERRRDGTGR</sequence>
<dbReference type="Gene3D" id="3.40.50.300">
    <property type="entry name" value="P-loop containing nucleotide triphosphate hydrolases"/>
    <property type="match status" value="1"/>
</dbReference>
<evidence type="ECO:0000259" key="1">
    <source>
        <dbReference type="Pfam" id="PF00004"/>
    </source>
</evidence>
<dbReference type="GO" id="GO:0016887">
    <property type="term" value="F:ATP hydrolysis activity"/>
    <property type="evidence" value="ECO:0007669"/>
    <property type="project" value="InterPro"/>
</dbReference>
<dbReference type="AlphaFoldDB" id="A0A327K0I7"/>
<feature type="domain" description="ATPase AAA-type core" evidence="1">
    <location>
        <begin position="35"/>
        <end position="111"/>
    </location>
</feature>
<proteinExistence type="predicted"/>
<dbReference type="InterPro" id="IPR003959">
    <property type="entry name" value="ATPase_AAA_core"/>
</dbReference>
<reference evidence="2 3" key="1">
    <citation type="submission" date="2017-07" db="EMBL/GenBank/DDBJ databases">
        <title>Draft Genome Sequences of Select Purple Nonsulfur Bacteria.</title>
        <authorList>
            <person name="Lasarre B."/>
            <person name="Mckinlay J.B."/>
        </authorList>
    </citation>
    <scope>NUCLEOTIDE SEQUENCE [LARGE SCALE GENOMIC DNA]</scope>
    <source>
        <strain evidence="2 3">DSM 11907</strain>
    </source>
</reference>
<accession>A0A327K0I7</accession>
<dbReference type="RefSeq" id="WP_111359965.1">
    <property type="nucleotide sequence ID" value="NZ_NHSK01000033.1"/>
</dbReference>
<organism evidence="2 3">
    <name type="scientific">Rhodoplanes elegans</name>
    <dbReference type="NCBI Taxonomy" id="29408"/>
    <lineage>
        <taxon>Bacteria</taxon>
        <taxon>Pseudomonadati</taxon>
        <taxon>Pseudomonadota</taxon>
        <taxon>Alphaproteobacteria</taxon>
        <taxon>Hyphomicrobiales</taxon>
        <taxon>Nitrobacteraceae</taxon>
        <taxon>Rhodoplanes</taxon>
    </lineage>
</organism>
<keyword evidence="3" id="KW-1185">Reference proteome</keyword>
<protein>
    <submittedName>
        <fullName evidence="2">ATPase</fullName>
    </submittedName>
</protein>
<comment type="caution">
    <text evidence="2">The sequence shown here is derived from an EMBL/GenBank/DDBJ whole genome shotgun (WGS) entry which is preliminary data.</text>
</comment>